<evidence type="ECO:0000259" key="9">
    <source>
        <dbReference type="PROSITE" id="PS50885"/>
    </source>
</evidence>
<dbReference type="SMART" id="SM00283">
    <property type="entry name" value="MA"/>
    <property type="match status" value="1"/>
</dbReference>
<dbReference type="SMART" id="SM00091">
    <property type="entry name" value="PAS"/>
    <property type="match status" value="3"/>
</dbReference>
<keyword evidence="2" id="KW-0145">Chemotaxis</keyword>
<evidence type="ECO:0000256" key="4">
    <source>
        <dbReference type="PROSITE-ProRule" id="PRU00284"/>
    </source>
</evidence>
<comment type="caution">
    <text evidence="10">The sequence shown here is derived from an EMBL/GenBank/DDBJ whole genome shotgun (WGS) entry which is preliminary data.</text>
</comment>
<dbReference type="Pfam" id="PF00015">
    <property type="entry name" value="MCPsignal"/>
    <property type="match status" value="1"/>
</dbReference>
<dbReference type="PROSITE" id="PS50192">
    <property type="entry name" value="T_SNARE"/>
    <property type="match status" value="1"/>
</dbReference>
<sequence>MKSFFGGRKRKAKAAEETGILLEALGGSHAIAWFDPDGIVLDANPMFCKVTGYGKEEIIGKPHTMFLAEGDPARSGTSKRIVSVQPGQAHSETVHCVTRDGDDIWLSATYLPITDGQGQLTKVMKIAHDITASVQASSSKTAHLLSQLDAISRAQGKVVYGLDGTIVEVNEKFLNMLGYSEQELMNQTHRKLLNPLYEKSDDYKDFWSSVAGGQFQSGRYERFTKDGTQKWLQCSYAPIRDGNGTQTGVVEFATDVSGRRRSNEQVDAISQVQACIEFKLTGEILTANQLFLDAVGYSLEEIKGKHHRIFMKDTDAGSEEYATHWERLAAGEIISGEVERRRKDGSTIWLVGSYNPVLGPDGKPYKVVKYAQDVTERRRAIGVLKSAMNRMARGDLSEQITDHFSEDFMALKMDFNDTQTKLKETIESVLQSTQRISAGTTEISDASNELSSRTESQAAALEQSAAAITEMAASVKSTAEIAENTRGVVEKTKARASAGSGVMSDAREAMDAISSSSSEISKITEVIDDIAFQTNLLALNAGVEAARAGEAGRGFAVVASEVRALAQRSSEAATQIAKLISTSAEQVQQGVGLVSKTGESLSEIETFVADVANMVGNIAAAASEQSGGLDEITSAISNLDDVTQKNAAMFEETNAATQLLANEVAALGQITASFKIGEDGSLSRIEPAARLASQKLRA</sequence>
<feature type="domain" description="T-SNARE coiled-coil homology" evidence="8">
    <location>
        <begin position="591"/>
        <end position="653"/>
    </location>
</feature>
<dbReference type="RefSeq" id="WP_219499458.1">
    <property type="nucleotide sequence ID" value="NZ_JAHXDN010000001.1"/>
</dbReference>
<feature type="domain" description="PAS" evidence="6">
    <location>
        <begin position="35"/>
        <end position="61"/>
    </location>
</feature>
<dbReference type="Proteomes" id="UP001138661">
    <property type="component" value="Unassembled WGS sequence"/>
</dbReference>
<dbReference type="InterPro" id="IPR001610">
    <property type="entry name" value="PAC"/>
</dbReference>
<feature type="domain" description="PAC" evidence="7">
    <location>
        <begin position="334"/>
        <end position="386"/>
    </location>
</feature>
<evidence type="ECO:0000313" key="10">
    <source>
        <dbReference type="EMBL" id="MBW4707041.1"/>
    </source>
</evidence>
<feature type="domain" description="PAC" evidence="7">
    <location>
        <begin position="90"/>
        <end position="142"/>
    </location>
</feature>
<dbReference type="InterPro" id="IPR003660">
    <property type="entry name" value="HAMP_dom"/>
</dbReference>
<dbReference type="PANTHER" id="PTHR43531">
    <property type="entry name" value="PROTEIN ICFG"/>
    <property type="match status" value="1"/>
</dbReference>
<dbReference type="InterPro" id="IPR051310">
    <property type="entry name" value="MCP_chemotaxis"/>
</dbReference>
<dbReference type="NCBIfam" id="TIGR00229">
    <property type="entry name" value="sensory_box"/>
    <property type="match status" value="3"/>
</dbReference>
<evidence type="ECO:0000313" key="11">
    <source>
        <dbReference type="Proteomes" id="UP001138661"/>
    </source>
</evidence>
<dbReference type="Pfam" id="PF13426">
    <property type="entry name" value="PAS_9"/>
    <property type="match status" value="1"/>
</dbReference>
<feature type="domain" description="PAC" evidence="7">
    <location>
        <begin position="216"/>
        <end position="268"/>
    </location>
</feature>
<organism evidence="10 11">
    <name type="scientific">Roseobacter insulae</name>
    <dbReference type="NCBI Taxonomy" id="2859783"/>
    <lineage>
        <taxon>Bacteria</taxon>
        <taxon>Pseudomonadati</taxon>
        <taxon>Pseudomonadota</taxon>
        <taxon>Alphaproteobacteria</taxon>
        <taxon>Rhodobacterales</taxon>
        <taxon>Roseobacteraceae</taxon>
        <taxon>Roseobacter</taxon>
    </lineage>
</organism>
<dbReference type="InterPro" id="IPR000727">
    <property type="entry name" value="T_SNARE_dom"/>
</dbReference>
<name>A0A9X1JXJ6_9RHOB</name>
<feature type="domain" description="Methyl-accepting transducer" evidence="5">
    <location>
        <begin position="432"/>
        <end position="661"/>
    </location>
</feature>
<keyword evidence="4" id="KW-0807">Transducer</keyword>
<dbReference type="InterPro" id="IPR004089">
    <property type="entry name" value="MCPsignal_dom"/>
</dbReference>
<evidence type="ECO:0000256" key="1">
    <source>
        <dbReference type="ARBA" id="ARBA00004370"/>
    </source>
</evidence>
<comment type="subcellular location">
    <subcellularLocation>
        <location evidence="1">Membrane</location>
    </subcellularLocation>
</comment>
<dbReference type="CDD" id="cd11386">
    <property type="entry name" value="MCP_signal"/>
    <property type="match status" value="1"/>
</dbReference>
<evidence type="ECO:0000259" key="8">
    <source>
        <dbReference type="PROSITE" id="PS50192"/>
    </source>
</evidence>
<dbReference type="Pfam" id="PF08447">
    <property type="entry name" value="PAS_3"/>
    <property type="match status" value="2"/>
</dbReference>
<evidence type="ECO:0000259" key="5">
    <source>
        <dbReference type="PROSITE" id="PS50111"/>
    </source>
</evidence>
<reference evidence="10" key="1">
    <citation type="submission" date="2021-07" db="EMBL/GenBank/DDBJ databases">
        <title>Roseobacter insulae sp. nov., isolated from a tidal flat.</title>
        <authorList>
            <person name="Park S."/>
            <person name="Yoon J.-H."/>
        </authorList>
    </citation>
    <scope>NUCLEOTIDE SEQUENCE</scope>
    <source>
        <strain evidence="10">YSTF-M11</strain>
    </source>
</reference>
<evidence type="ECO:0000256" key="2">
    <source>
        <dbReference type="ARBA" id="ARBA00022500"/>
    </source>
</evidence>
<dbReference type="PROSITE" id="PS50113">
    <property type="entry name" value="PAC"/>
    <property type="match status" value="3"/>
</dbReference>
<feature type="domain" description="HAMP" evidence="9">
    <location>
        <begin position="379"/>
        <end position="427"/>
    </location>
</feature>
<accession>A0A9X1JXJ6</accession>
<dbReference type="SMART" id="SM00086">
    <property type="entry name" value="PAC"/>
    <property type="match status" value="3"/>
</dbReference>
<dbReference type="PROSITE" id="PS50885">
    <property type="entry name" value="HAMP"/>
    <property type="match status" value="1"/>
</dbReference>
<dbReference type="CDD" id="cd00130">
    <property type="entry name" value="PAS"/>
    <property type="match status" value="3"/>
</dbReference>
<protein>
    <submittedName>
        <fullName evidence="10">PAS domain S-box protein</fullName>
    </submittedName>
</protein>
<comment type="similarity">
    <text evidence="3">Belongs to the methyl-accepting chemotaxis (MCP) protein family.</text>
</comment>
<dbReference type="PROSITE" id="PS50111">
    <property type="entry name" value="CHEMOTAXIS_TRANSDUC_2"/>
    <property type="match status" value="1"/>
</dbReference>
<dbReference type="EMBL" id="JAHXDN010000001">
    <property type="protein sequence ID" value="MBW4707041.1"/>
    <property type="molecule type" value="Genomic_DNA"/>
</dbReference>
<dbReference type="GO" id="GO:0006935">
    <property type="term" value="P:chemotaxis"/>
    <property type="evidence" value="ECO:0007669"/>
    <property type="project" value="UniProtKB-KW"/>
</dbReference>
<keyword evidence="11" id="KW-1185">Reference proteome</keyword>
<dbReference type="PROSITE" id="PS50112">
    <property type="entry name" value="PAS"/>
    <property type="match status" value="2"/>
</dbReference>
<feature type="domain" description="PAS" evidence="6">
    <location>
        <begin position="158"/>
        <end position="195"/>
    </location>
</feature>
<evidence type="ECO:0000256" key="3">
    <source>
        <dbReference type="ARBA" id="ARBA00029447"/>
    </source>
</evidence>
<dbReference type="InterPro" id="IPR013655">
    <property type="entry name" value="PAS_fold_3"/>
</dbReference>
<dbReference type="PANTHER" id="PTHR43531:SF11">
    <property type="entry name" value="METHYL-ACCEPTING CHEMOTAXIS PROTEIN 3"/>
    <property type="match status" value="1"/>
</dbReference>
<dbReference type="FunFam" id="1.10.287.950:FF:000001">
    <property type="entry name" value="Methyl-accepting chemotaxis sensory transducer"/>
    <property type="match status" value="1"/>
</dbReference>
<dbReference type="GO" id="GO:0007165">
    <property type="term" value="P:signal transduction"/>
    <property type="evidence" value="ECO:0007669"/>
    <property type="project" value="UniProtKB-KW"/>
</dbReference>
<evidence type="ECO:0000259" key="7">
    <source>
        <dbReference type="PROSITE" id="PS50113"/>
    </source>
</evidence>
<dbReference type="AlphaFoldDB" id="A0A9X1JXJ6"/>
<dbReference type="InterPro" id="IPR000700">
    <property type="entry name" value="PAS-assoc_C"/>
</dbReference>
<proteinExistence type="inferred from homology"/>
<gene>
    <name evidence="10" type="ORF">KX928_04490</name>
</gene>
<dbReference type="GO" id="GO:0016020">
    <property type="term" value="C:membrane"/>
    <property type="evidence" value="ECO:0007669"/>
    <property type="project" value="UniProtKB-SubCell"/>
</dbReference>
<evidence type="ECO:0000259" key="6">
    <source>
        <dbReference type="PROSITE" id="PS50112"/>
    </source>
</evidence>
<dbReference type="InterPro" id="IPR000014">
    <property type="entry name" value="PAS"/>
</dbReference>